<dbReference type="EMBL" id="PGTB01000003">
    <property type="protein sequence ID" value="PJE38250.1"/>
    <property type="molecule type" value="Genomic_DNA"/>
</dbReference>
<keyword evidence="3" id="KW-1185">Reference proteome</keyword>
<dbReference type="InterPro" id="IPR058248">
    <property type="entry name" value="Lxx211020-like"/>
</dbReference>
<dbReference type="InterPro" id="IPR036182">
    <property type="entry name" value="PCuAC_sf"/>
</dbReference>
<proteinExistence type="predicted"/>
<dbReference type="OrthoDB" id="9796962at2"/>
<evidence type="ECO:0000256" key="1">
    <source>
        <dbReference type="SAM" id="SignalP"/>
    </source>
</evidence>
<dbReference type="PANTHER" id="PTHR36302">
    <property type="entry name" value="BLR7088 PROTEIN"/>
    <property type="match status" value="1"/>
</dbReference>
<keyword evidence="1" id="KW-0732">Signal</keyword>
<evidence type="ECO:0000313" key="3">
    <source>
        <dbReference type="Proteomes" id="UP000231553"/>
    </source>
</evidence>
<dbReference type="SUPFAM" id="SSF110087">
    <property type="entry name" value="DR1885-like metal-binding protein"/>
    <property type="match status" value="1"/>
</dbReference>
<dbReference type="Pfam" id="PF04314">
    <property type="entry name" value="PCuAC"/>
    <property type="match status" value="1"/>
</dbReference>
<dbReference type="PANTHER" id="PTHR36302:SF1">
    <property type="entry name" value="COPPER CHAPERONE PCU(A)C"/>
    <property type="match status" value="1"/>
</dbReference>
<dbReference type="InterPro" id="IPR007410">
    <property type="entry name" value="LpqE-like"/>
</dbReference>
<feature type="signal peptide" evidence="1">
    <location>
        <begin position="1"/>
        <end position="25"/>
    </location>
</feature>
<dbReference type="RefSeq" id="WP_100161019.1">
    <property type="nucleotide sequence ID" value="NZ_PGTB01000003.1"/>
</dbReference>
<name>A0A2M8J642_9RHOB</name>
<protein>
    <recommendedName>
        <fullName evidence="4">Copper chaperone PCu(A)C</fullName>
    </recommendedName>
</protein>
<dbReference type="AlphaFoldDB" id="A0A2M8J642"/>
<gene>
    <name evidence="2" type="ORF">CVM52_02425</name>
</gene>
<comment type="caution">
    <text evidence="2">The sequence shown here is derived from an EMBL/GenBank/DDBJ whole genome shotgun (WGS) entry which is preliminary data.</text>
</comment>
<feature type="chain" id="PRO_5014721391" description="Copper chaperone PCu(A)C" evidence="1">
    <location>
        <begin position="26"/>
        <end position="155"/>
    </location>
</feature>
<reference evidence="2 3" key="1">
    <citation type="journal article" date="2018" name="Int. J. Syst. Evol. Microbiol.">
        <title>Pseudooceanicola lipolyticus sp. nov., a marine alphaproteobacterium, reclassification of Oceanicola flagellatus as Pseudooceanicola flagellatus comb. nov. and emended description of the genus Pseudooceanicola.</title>
        <authorList>
            <person name="Huang M.-M."/>
            <person name="Guo L.-L."/>
            <person name="Wu Y.-H."/>
            <person name="Lai Q.-L."/>
            <person name="Shao Z.-Z."/>
            <person name="Wang C.-S."/>
            <person name="Wu M."/>
            <person name="Xu X.-W."/>
        </authorList>
    </citation>
    <scope>NUCLEOTIDE SEQUENCE [LARGE SCALE GENOMIC DNA]</scope>
    <source>
        <strain evidence="2 3">157</strain>
    </source>
</reference>
<evidence type="ECO:0008006" key="4">
    <source>
        <dbReference type="Google" id="ProtNLM"/>
    </source>
</evidence>
<evidence type="ECO:0000313" key="2">
    <source>
        <dbReference type="EMBL" id="PJE38250.1"/>
    </source>
</evidence>
<dbReference type="Proteomes" id="UP000231553">
    <property type="component" value="Unassembled WGS sequence"/>
</dbReference>
<organism evidence="2 3">
    <name type="scientific">Pseudooceanicola lipolyticus</name>
    <dbReference type="NCBI Taxonomy" id="2029104"/>
    <lineage>
        <taxon>Bacteria</taxon>
        <taxon>Pseudomonadati</taxon>
        <taxon>Pseudomonadota</taxon>
        <taxon>Alphaproteobacteria</taxon>
        <taxon>Rhodobacterales</taxon>
        <taxon>Paracoccaceae</taxon>
        <taxon>Pseudooceanicola</taxon>
    </lineage>
</organism>
<dbReference type="Gene3D" id="2.60.40.1890">
    <property type="entry name" value="PCu(A)C copper chaperone"/>
    <property type="match status" value="1"/>
</dbReference>
<sequence>MKEKILTGALAALLTFGGLSTPVAADSQEILVDDVWARATIGVSRPAAVYFTLRNTGGDAVKLIGFETTIAKRAEAHRLKIDANGISTMEPAGEILLRPGNDLVFEPGGLHIMLMGLQEPLVEGDSIQLDLLFDDGGRMPVNVRVRGIAARGPRN</sequence>
<accession>A0A2M8J642</accession>